<comment type="caution">
    <text evidence="1">The sequence shown here is derived from an EMBL/GenBank/DDBJ whole genome shotgun (WGS) entry which is preliminary data.</text>
</comment>
<organism evidence="1 2">
    <name type="scientific">Meganyctiphanes norvegica</name>
    <name type="common">Northern krill</name>
    <name type="synonym">Thysanopoda norvegica</name>
    <dbReference type="NCBI Taxonomy" id="48144"/>
    <lineage>
        <taxon>Eukaryota</taxon>
        <taxon>Metazoa</taxon>
        <taxon>Ecdysozoa</taxon>
        <taxon>Arthropoda</taxon>
        <taxon>Crustacea</taxon>
        <taxon>Multicrustacea</taxon>
        <taxon>Malacostraca</taxon>
        <taxon>Eumalacostraca</taxon>
        <taxon>Eucarida</taxon>
        <taxon>Euphausiacea</taxon>
        <taxon>Euphausiidae</taxon>
        <taxon>Meganyctiphanes</taxon>
    </lineage>
</organism>
<evidence type="ECO:0000313" key="2">
    <source>
        <dbReference type="Proteomes" id="UP001497623"/>
    </source>
</evidence>
<evidence type="ECO:0008006" key="3">
    <source>
        <dbReference type="Google" id="ProtNLM"/>
    </source>
</evidence>
<evidence type="ECO:0000313" key="1">
    <source>
        <dbReference type="EMBL" id="CAL4121632.1"/>
    </source>
</evidence>
<dbReference type="PANTHER" id="PTHR33361:SF2">
    <property type="entry name" value="DUF885 DOMAIN-CONTAINING PROTEIN"/>
    <property type="match status" value="1"/>
</dbReference>
<protein>
    <recommendedName>
        <fullName evidence="3">DUF885 domain-containing protein</fullName>
    </recommendedName>
</protein>
<dbReference type="Pfam" id="PF05960">
    <property type="entry name" value="DUF885"/>
    <property type="match status" value="1"/>
</dbReference>
<dbReference type="InterPro" id="IPR010281">
    <property type="entry name" value="DUF885"/>
</dbReference>
<dbReference type="Proteomes" id="UP001497623">
    <property type="component" value="Unassembled WGS sequence"/>
</dbReference>
<dbReference type="AlphaFoldDB" id="A0AAV2RCC3"/>
<reference evidence="1 2" key="1">
    <citation type="submission" date="2024-05" db="EMBL/GenBank/DDBJ databases">
        <authorList>
            <person name="Wallberg A."/>
        </authorList>
    </citation>
    <scope>NUCLEOTIDE SEQUENCE [LARGE SCALE GENOMIC DNA]</scope>
</reference>
<keyword evidence="2" id="KW-1185">Reference proteome</keyword>
<name>A0AAV2RCC3_MEGNR</name>
<sequence>MNTAFIEGWGLYAEAVGFDLELFEDPYERYGHYSYEIWRAVRLVIDTGMHGLGWTQQEAIDYMMEKTALTEITVKNEVDRYITWPGQALAYKVGMLKFQELRQRAQDQLGDGFDLKRFHDVLLDSVGPLYIVEEEINNWIAGGGN</sequence>
<gene>
    <name evidence="1" type="ORF">MNOR_LOCUS22514</name>
</gene>
<dbReference type="EMBL" id="CAXKWB010019036">
    <property type="protein sequence ID" value="CAL4121632.1"/>
    <property type="molecule type" value="Genomic_DNA"/>
</dbReference>
<dbReference type="PANTHER" id="PTHR33361">
    <property type="entry name" value="GLR0591 PROTEIN"/>
    <property type="match status" value="1"/>
</dbReference>
<proteinExistence type="predicted"/>
<accession>A0AAV2RCC3</accession>